<evidence type="ECO:0000313" key="4">
    <source>
        <dbReference type="Proteomes" id="UP000708208"/>
    </source>
</evidence>
<dbReference type="Proteomes" id="UP000708208">
    <property type="component" value="Unassembled WGS sequence"/>
</dbReference>
<dbReference type="InterPro" id="IPR053202">
    <property type="entry name" value="EGF_Rcpt_Signaling_Reg"/>
</dbReference>
<protein>
    <recommendedName>
        <fullName evidence="5">Methyltransferase FkbM domain-containing protein</fullName>
    </recommendedName>
</protein>
<dbReference type="EMBL" id="CAJVCH010570289">
    <property type="protein sequence ID" value="CAG7834575.1"/>
    <property type="molecule type" value="Genomic_DNA"/>
</dbReference>
<keyword evidence="2" id="KW-1133">Transmembrane helix</keyword>
<proteinExistence type="predicted"/>
<reference evidence="3" key="1">
    <citation type="submission" date="2021-06" db="EMBL/GenBank/DDBJ databases">
        <authorList>
            <person name="Hodson N. C."/>
            <person name="Mongue J. A."/>
            <person name="Jaron S. K."/>
        </authorList>
    </citation>
    <scope>NUCLEOTIDE SEQUENCE</scope>
</reference>
<dbReference type="GO" id="GO:0005794">
    <property type="term" value="C:Golgi apparatus"/>
    <property type="evidence" value="ECO:0007669"/>
    <property type="project" value="TreeGrafter"/>
</dbReference>
<dbReference type="GO" id="GO:0031902">
    <property type="term" value="C:late endosome membrane"/>
    <property type="evidence" value="ECO:0007669"/>
    <property type="project" value="TreeGrafter"/>
</dbReference>
<evidence type="ECO:0008006" key="5">
    <source>
        <dbReference type="Google" id="ProtNLM"/>
    </source>
</evidence>
<evidence type="ECO:0000256" key="2">
    <source>
        <dbReference type="SAM" id="Phobius"/>
    </source>
</evidence>
<dbReference type="GO" id="GO:0006888">
    <property type="term" value="P:endoplasmic reticulum to Golgi vesicle-mediated transport"/>
    <property type="evidence" value="ECO:0007669"/>
    <property type="project" value="TreeGrafter"/>
</dbReference>
<dbReference type="GO" id="GO:0005789">
    <property type="term" value="C:endoplasmic reticulum membrane"/>
    <property type="evidence" value="ECO:0007669"/>
    <property type="project" value="TreeGrafter"/>
</dbReference>
<dbReference type="GO" id="GO:0016197">
    <property type="term" value="P:endosomal transport"/>
    <property type="evidence" value="ECO:0007669"/>
    <property type="project" value="TreeGrafter"/>
</dbReference>
<dbReference type="AlphaFoldDB" id="A0A8J2M9Q1"/>
<dbReference type="PANTHER" id="PTHR34009:SF2">
    <property type="entry name" value="PROTEIN STAR"/>
    <property type="match status" value="1"/>
</dbReference>
<keyword evidence="2" id="KW-0472">Membrane</keyword>
<dbReference type="GO" id="GO:0005886">
    <property type="term" value="C:plasma membrane"/>
    <property type="evidence" value="ECO:0007669"/>
    <property type="project" value="TreeGrafter"/>
</dbReference>
<name>A0A8J2M9Q1_9HEXA</name>
<keyword evidence="2" id="KW-0812">Transmembrane</keyword>
<organism evidence="3 4">
    <name type="scientific">Allacma fusca</name>
    <dbReference type="NCBI Taxonomy" id="39272"/>
    <lineage>
        <taxon>Eukaryota</taxon>
        <taxon>Metazoa</taxon>
        <taxon>Ecdysozoa</taxon>
        <taxon>Arthropoda</taxon>
        <taxon>Hexapoda</taxon>
        <taxon>Collembola</taxon>
        <taxon>Symphypleona</taxon>
        <taxon>Sminthuridae</taxon>
        <taxon>Allacma</taxon>
    </lineage>
</organism>
<sequence length="314" mass="35609">MTFVTICRQLFNTLTSPRHLILLLFLTSVLLYLLINQQQDKSCQYLRPDLGLRGNSERSKLSPQKRDSASENWLCENDFSEIMILPPTHKKALTYFKCRHLTAPSILRYNVGTWPAPNDLNKVVSTIFEKVKRGFFVDAYAGDGITDSNTLLLEVGDQWSGVVIEPNDTQRSILVNLNRKAWLADVCLSPYVGVFQVQNNMQKERNPPNNSNSGLINQPRMSSRTTECFPLVTITSALKVKRVNFMVLNLGTHVLNVLKTLPYDDTLQVDIILVKHLFGTMSGKEILTFMESKGYFVTHSSLLHAIFALKMPNQ</sequence>
<comment type="caution">
    <text evidence="3">The sequence shown here is derived from an EMBL/GenBank/DDBJ whole genome shotgun (WGS) entry which is preliminary data.</text>
</comment>
<gene>
    <name evidence="3" type="ORF">AFUS01_LOCUS44065</name>
</gene>
<feature type="region of interest" description="Disordered" evidence="1">
    <location>
        <begin position="202"/>
        <end position="221"/>
    </location>
</feature>
<feature type="transmembrane region" description="Helical" evidence="2">
    <location>
        <begin position="19"/>
        <end position="35"/>
    </location>
</feature>
<dbReference type="OrthoDB" id="6357215at2759"/>
<dbReference type="PANTHER" id="PTHR34009">
    <property type="entry name" value="PROTEIN STAR"/>
    <property type="match status" value="1"/>
</dbReference>
<evidence type="ECO:0000256" key="1">
    <source>
        <dbReference type="SAM" id="MobiDB-lite"/>
    </source>
</evidence>
<keyword evidence="4" id="KW-1185">Reference proteome</keyword>
<accession>A0A8J2M9Q1</accession>
<evidence type="ECO:0000313" key="3">
    <source>
        <dbReference type="EMBL" id="CAG7834575.1"/>
    </source>
</evidence>